<evidence type="ECO:0000256" key="7">
    <source>
        <dbReference type="SAM" id="Phobius"/>
    </source>
</evidence>
<keyword evidence="4 7" id="KW-1133">Transmembrane helix</keyword>
<comment type="subcellular location">
    <subcellularLocation>
        <location evidence="1">Cell membrane</location>
    </subcellularLocation>
</comment>
<organism evidence="10 11">
    <name type="scientific">Kineosporia mesophila</name>
    <dbReference type="NCBI Taxonomy" id="566012"/>
    <lineage>
        <taxon>Bacteria</taxon>
        <taxon>Bacillati</taxon>
        <taxon>Actinomycetota</taxon>
        <taxon>Actinomycetes</taxon>
        <taxon>Kineosporiales</taxon>
        <taxon>Kineosporiaceae</taxon>
        <taxon>Kineosporia</taxon>
    </lineage>
</organism>
<evidence type="ECO:0000256" key="1">
    <source>
        <dbReference type="ARBA" id="ARBA00004236"/>
    </source>
</evidence>
<dbReference type="SUPFAM" id="SSF141868">
    <property type="entry name" value="EAL domain-like"/>
    <property type="match status" value="1"/>
</dbReference>
<dbReference type="InterPro" id="IPR001633">
    <property type="entry name" value="EAL_dom"/>
</dbReference>
<comment type="caution">
    <text evidence="10">The sequence shown here is derived from an EMBL/GenBank/DDBJ whole genome shotgun (WGS) entry which is preliminary data.</text>
</comment>
<reference evidence="11" key="1">
    <citation type="journal article" date="2019" name="Int. J. Syst. Evol. Microbiol.">
        <title>The Global Catalogue of Microorganisms (GCM) 10K type strain sequencing project: providing services to taxonomists for standard genome sequencing and annotation.</title>
        <authorList>
            <consortium name="The Broad Institute Genomics Platform"/>
            <consortium name="The Broad Institute Genome Sequencing Center for Infectious Disease"/>
            <person name="Wu L."/>
            <person name="Ma J."/>
        </authorList>
    </citation>
    <scope>NUCLEOTIDE SEQUENCE [LARGE SCALE GENOMIC DNA]</scope>
    <source>
        <strain evidence="11">JCM 16902</strain>
    </source>
</reference>
<keyword evidence="2" id="KW-1003">Cell membrane</keyword>
<proteinExistence type="predicted"/>
<dbReference type="InterPro" id="IPR035919">
    <property type="entry name" value="EAL_sf"/>
</dbReference>
<evidence type="ECO:0000259" key="9">
    <source>
        <dbReference type="PROSITE" id="PS50887"/>
    </source>
</evidence>
<feature type="domain" description="EAL" evidence="8">
    <location>
        <begin position="406"/>
        <end position="658"/>
    </location>
</feature>
<keyword evidence="11" id="KW-1185">Reference proteome</keyword>
<dbReference type="EMBL" id="BAAAZO010000003">
    <property type="protein sequence ID" value="GAA3604258.1"/>
    <property type="molecule type" value="Genomic_DNA"/>
</dbReference>
<feature type="transmembrane region" description="Helical" evidence="7">
    <location>
        <begin position="12"/>
        <end position="34"/>
    </location>
</feature>
<evidence type="ECO:0000256" key="5">
    <source>
        <dbReference type="ARBA" id="ARBA00023136"/>
    </source>
</evidence>
<evidence type="ECO:0000256" key="4">
    <source>
        <dbReference type="ARBA" id="ARBA00022989"/>
    </source>
</evidence>
<dbReference type="CDD" id="cd01948">
    <property type="entry name" value="EAL"/>
    <property type="match status" value="1"/>
</dbReference>
<dbReference type="InterPro" id="IPR003122">
    <property type="entry name" value="Tar_rcpt_lig-bd"/>
</dbReference>
<evidence type="ECO:0000256" key="2">
    <source>
        <dbReference type="ARBA" id="ARBA00022475"/>
    </source>
</evidence>
<dbReference type="Gene3D" id="3.20.20.450">
    <property type="entry name" value="EAL domain"/>
    <property type="match status" value="1"/>
</dbReference>
<dbReference type="Pfam" id="PF00563">
    <property type="entry name" value="EAL"/>
    <property type="match status" value="1"/>
</dbReference>
<dbReference type="InterPro" id="IPR029787">
    <property type="entry name" value="Nucleotide_cyclase"/>
</dbReference>
<dbReference type="Pfam" id="PF02203">
    <property type="entry name" value="TarH"/>
    <property type="match status" value="1"/>
</dbReference>
<keyword evidence="5 7" id="KW-0472">Membrane</keyword>
<dbReference type="PROSITE" id="PS50887">
    <property type="entry name" value="GGDEF"/>
    <property type="match status" value="1"/>
</dbReference>
<keyword evidence="6" id="KW-0807">Transducer</keyword>
<evidence type="ECO:0000313" key="10">
    <source>
        <dbReference type="EMBL" id="GAA3604258.1"/>
    </source>
</evidence>
<feature type="transmembrane region" description="Helical" evidence="7">
    <location>
        <begin position="196"/>
        <end position="220"/>
    </location>
</feature>
<evidence type="ECO:0000256" key="3">
    <source>
        <dbReference type="ARBA" id="ARBA00022692"/>
    </source>
</evidence>
<dbReference type="SMART" id="SM00052">
    <property type="entry name" value="EAL"/>
    <property type="match status" value="1"/>
</dbReference>
<dbReference type="InterPro" id="IPR000160">
    <property type="entry name" value="GGDEF_dom"/>
</dbReference>
<dbReference type="Proteomes" id="UP001501074">
    <property type="component" value="Unassembled WGS sequence"/>
</dbReference>
<evidence type="ECO:0000256" key="6">
    <source>
        <dbReference type="ARBA" id="ARBA00023224"/>
    </source>
</evidence>
<dbReference type="PANTHER" id="PTHR44757:SF2">
    <property type="entry name" value="BIOFILM ARCHITECTURE MAINTENANCE PROTEIN MBAA"/>
    <property type="match status" value="1"/>
</dbReference>
<dbReference type="PANTHER" id="PTHR44757">
    <property type="entry name" value="DIGUANYLATE CYCLASE DGCP"/>
    <property type="match status" value="1"/>
</dbReference>
<dbReference type="SUPFAM" id="SSF55073">
    <property type="entry name" value="Nucleotide cyclase"/>
    <property type="match status" value="1"/>
</dbReference>
<dbReference type="Gene3D" id="3.30.70.270">
    <property type="match status" value="1"/>
</dbReference>
<dbReference type="InterPro" id="IPR043128">
    <property type="entry name" value="Rev_trsase/Diguanyl_cyclase"/>
</dbReference>
<evidence type="ECO:0008006" key="12">
    <source>
        <dbReference type="Google" id="ProtNLM"/>
    </source>
</evidence>
<evidence type="ECO:0000259" key="8">
    <source>
        <dbReference type="PROSITE" id="PS50883"/>
    </source>
</evidence>
<sequence>MALGVSRNRPVAGYLTAVVTLLCAVLIVLGVMAVEQVGRTQDRLEEIYRNNHLAGQALNAVSLGYEQVLYDVDNLVLADDQEGLDQVLSRIAAANARIDASWKDFAALPGTKLDTDRTIFANALYEYRAVFKRELLPVASDVPSDANTFLELREYLTAPLTHTAQAALNRLRASIDADSEAEMLAARHSYARSRDLTVALTMLAVLMALTLLGVTVRGLLALRRSRTLNRTDPLTGLANRLMLAEVLPQAADRSAESGREVAVMLLDLDAFKQINDTLGHVGGDHVLQHFADVLRESVRSSDTVVRLGGDEFAMIIEGLESATEAVVIAERIRAGLTPPLVVLGTAVQVRTSIGIAVHAFPQGSDSTAEREVLHQADLAMYASKRAGTHSWQLFADGGGLEADEQLVELREDLRRAVADEQIEAYYQPIMDLNSGDLVGLEALIRWRHPTRGMLSPGLFIPIAEETGLIHGLGMSVLEQACRQVREWRERVPALSVSVNVSPRQLERPHLVEEILEVAARTGYPPTGLVLEVTETALVKGSAALRQLQELRDAGIRIAVDDFGTGYSSISYLNQLPVDILKLDQSFVAKLNGQPEGSAVAEAVIRLGQALHLDTIAEGIETQGQVNELTLLGCRRGQGYHFARPMPATEARDLVLHSGTRAASTQPQAKS</sequence>
<evidence type="ECO:0000313" key="11">
    <source>
        <dbReference type="Proteomes" id="UP001501074"/>
    </source>
</evidence>
<feature type="domain" description="GGDEF" evidence="9">
    <location>
        <begin position="259"/>
        <end position="396"/>
    </location>
</feature>
<protein>
    <recommendedName>
        <fullName evidence="12">Diguanylate cyclase (GGDEF)-like protein</fullName>
    </recommendedName>
</protein>
<accession>A0ABP6ZBG9</accession>
<dbReference type="RefSeq" id="WP_231482919.1">
    <property type="nucleotide sequence ID" value="NZ_BAAAZO010000003.1"/>
</dbReference>
<dbReference type="InterPro" id="IPR052155">
    <property type="entry name" value="Biofilm_reg_signaling"/>
</dbReference>
<name>A0ABP6ZBG9_9ACTN</name>
<dbReference type="Pfam" id="PF00990">
    <property type="entry name" value="GGDEF"/>
    <property type="match status" value="1"/>
</dbReference>
<keyword evidence="3 7" id="KW-0812">Transmembrane</keyword>
<dbReference type="SMART" id="SM00267">
    <property type="entry name" value="GGDEF"/>
    <property type="match status" value="1"/>
</dbReference>
<dbReference type="PROSITE" id="PS50883">
    <property type="entry name" value="EAL"/>
    <property type="match status" value="1"/>
</dbReference>
<dbReference type="NCBIfam" id="TIGR00254">
    <property type="entry name" value="GGDEF"/>
    <property type="match status" value="1"/>
</dbReference>
<dbReference type="CDD" id="cd01949">
    <property type="entry name" value="GGDEF"/>
    <property type="match status" value="1"/>
</dbReference>
<gene>
    <name evidence="10" type="ORF">GCM10022223_19880</name>
</gene>